<organism evidence="1 2">
    <name type="scientific">Mycobacterium alsense</name>
    <dbReference type="NCBI Taxonomy" id="324058"/>
    <lineage>
        <taxon>Bacteria</taxon>
        <taxon>Bacillati</taxon>
        <taxon>Actinomycetota</taxon>
        <taxon>Actinomycetes</taxon>
        <taxon>Mycobacteriales</taxon>
        <taxon>Mycobacteriaceae</taxon>
        <taxon>Mycobacterium</taxon>
    </lineage>
</organism>
<evidence type="ECO:0000313" key="2">
    <source>
        <dbReference type="Proteomes" id="UP001141650"/>
    </source>
</evidence>
<protein>
    <submittedName>
        <fullName evidence="1">Uncharacterized protein</fullName>
    </submittedName>
</protein>
<evidence type="ECO:0000313" key="1">
    <source>
        <dbReference type="EMBL" id="MCV7380522.1"/>
    </source>
</evidence>
<dbReference type="AlphaFoldDB" id="A0AA41XS47"/>
<comment type="caution">
    <text evidence="1">The sequence shown here is derived from an EMBL/GenBank/DDBJ whole genome shotgun (WGS) entry which is preliminary data.</text>
</comment>
<reference evidence="1" key="1">
    <citation type="submission" date="2020-07" db="EMBL/GenBank/DDBJ databases">
        <authorList>
            <person name="Pettersson B.M.F."/>
            <person name="Behra P.R.K."/>
            <person name="Ramesh M."/>
            <person name="Das S."/>
            <person name="Dasgupta S."/>
            <person name="Kirsebom L.A."/>
        </authorList>
    </citation>
    <scope>NUCLEOTIDE SEQUENCE</scope>
    <source>
        <strain evidence="1">CCUG 55640</strain>
    </source>
</reference>
<gene>
    <name evidence="1" type="ORF">H7K38_17945</name>
</gene>
<sequence>MTTARARDRGNDLAMKLDLAAPIGATWVDRWESTGTTFRVFDGQEWKIKPVADHGGRDPIGDIVVSIIGRQYADGHAEREIIIEGADASVITPTEARKLGSALIAAAEAADG</sequence>
<dbReference type="Proteomes" id="UP001141650">
    <property type="component" value="Unassembled WGS sequence"/>
</dbReference>
<accession>A0AA41XS47</accession>
<dbReference type="RefSeq" id="WP_142276214.1">
    <property type="nucleotide sequence ID" value="NZ_JACKVH010000017.1"/>
</dbReference>
<proteinExistence type="predicted"/>
<reference evidence="1" key="2">
    <citation type="journal article" date="2022" name="BMC Genomics">
        <title>Comparative genome analysis of mycobacteria focusing on tRNA and non-coding RNA.</title>
        <authorList>
            <person name="Behra P.R.K."/>
            <person name="Pettersson B.M.F."/>
            <person name="Ramesh M."/>
            <person name="Das S."/>
            <person name="Dasgupta S."/>
            <person name="Kirsebom L.A."/>
        </authorList>
    </citation>
    <scope>NUCLEOTIDE SEQUENCE</scope>
    <source>
        <strain evidence="1">CCUG 55640</strain>
    </source>
</reference>
<name>A0AA41XS47_9MYCO</name>
<dbReference type="EMBL" id="JACKVH010000017">
    <property type="protein sequence ID" value="MCV7380522.1"/>
    <property type="molecule type" value="Genomic_DNA"/>
</dbReference>